<dbReference type="AlphaFoldDB" id="A0A915EJ42"/>
<reference evidence="3" key="1">
    <citation type="submission" date="2022-11" db="UniProtKB">
        <authorList>
            <consortium name="WormBaseParasite"/>
        </authorList>
    </citation>
    <scope>IDENTIFICATION</scope>
</reference>
<feature type="region of interest" description="Disordered" evidence="1">
    <location>
        <begin position="112"/>
        <end position="131"/>
    </location>
</feature>
<name>A0A915EJ42_9BILA</name>
<protein>
    <submittedName>
        <fullName evidence="3">Uncharacterized protein</fullName>
    </submittedName>
</protein>
<proteinExistence type="predicted"/>
<accession>A0A915EJ42</accession>
<sequence length="489" mass="55289">MLQNYHNLDPLPPFAIDSRINTKNISSSSFVQLLKGRRKRCTCGCSGCDLFPNRQCCGPSCCSNNPPLPLACCLLLHHPNLVVSLTMVHVVQPIPATVARNHVARVADQTCTRSKARSSRNSPQLHPHLQAGLPPKPVAHLQCQLLQKHPSTPTCPPEPPIECCAPKLPLKLPIVDVAQTVAVADHAVSTKTLAVATAKNPVVRQPALLSRSFSWRCWRWLLLQQHRSSMLKSLPHMSLSQENYAGRCQEKECACPSNKLHASKNIVEKAPHASKLAGGLYSIPPRHKRDGVALLALHRWQTIQRTKRSTDCVPCTYLQPGYANSSQLPYYGIPPSHNQSPVPIRPVREKRDGCLPHPVCLALRRRSKRNHNQQDKQYCEACPGGYLGRRKREAEQDQCVQRKKREQENCGRDDHSFTVSRMKRQSDEGGVACVEYPACILSRRRRRKRHVLQYYHQLKRYHHQLKAHKQLVIRHKRQFFTPDAATVII</sequence>
<evidence type="ECO:0000313" key="3">
    <source>
        <dbReference type="WBParaSite" id="jg7237"/>
    </source>
</evidence>
<organism evidence="2 3">
    <name type="scientific">Ditylenchus dipsaci</name>
    <dbReference type="NCBI Taxonomy" id="166011"/>
    <lineage>
        <taxon>Eukaryota</taxon>
        <taxon>Metazoa</taxon>
        <taxon>Ecdysozoa</taxon>
        <taxon>Nematoda</taxon>
        <taxon>Chromadorea</taxon>
        <taxon>Rhabditida</taxon>
        <taxon>Tylenchina</taxon>
        <taxon>Tylenchomorpha</taxon>
        <taxon>Sphaerularioidea</taxon>
        <taxon>Anguinidae</taxon>
        <taxon>Anguininae</taxon>
        <taxon>Ditylenchus</taxon>
    </lineage>
</organism>
<dbReference type="Proteomes" id="UP000887574">
    <property type="component" value="Unplaced"/>
</dbReference>
<keyword evidence="2" id="KW-1185">Reference proteome</keyword>
<feature type="compositionally biased region" description="Polar residues" evidence="1">
    <location>
        <begin position="112"/>
        <end position="124"/>
    </location>
</feature>
<dbReference type="WBParaSite" id="jg7237">
    <property type="protein sequence ID" value="jg7237"/>
    <property type="gene ID" value="jg7237"/>
</dbReference>
<evidence type="ECO:0000256" key="1">
    <source>
        <dbReference type="SAM" id="MobiDB-lite"/>
    </source>
</evidence>
<evidence type="ECO:0000313" key="2">
    <source>
        <dbReference type="Proteomes" id="UP000887574"/>
    </source>
</evidence>